<proteinExistence type="predicted"/>
<dbReference type="InterPro" id="IPR007111">
    <property type="entry name" value="NACHT_NTPase"/>
</dbReference>
<sequence>MSTLSFSRTSSFNTAENGNLFNTLCETAIKEFLEDPEILKLADNPFVQYVNHRREQTEKCREEEHNDPIEETQQCIREVEQKWTGSKAHHLREKVNPFVESITALTKSCESLLQPAPFGVAIAVSGFRIVLELATKAHGAVEDILNVLDEVSPLLDCYKMTAMSQQSSPQISKAIKRSYKNILQFWAYSAKVLSKSYTRVTLSSAIRPFKQEIQTFREKFREDSKQVSQLLIASMAIERAREKQERTRDEILRWIRGGEKAESFDADKDLELRNMSRTEGTCTWLFERQEFKDWRDAKKNSVLWYNGPPGSGKSVLASAVINHLQEQLESEVVHFFYSFRTASKRQETCGLRSIALQLLSKLDVASNPLKAEYERARKTCKHELTNNDGEVMVRLLRALLNHSRFAQVYVVLDGLDECSVRTHGNPLFYSLQQLLNLDTLGTVKWFLTSRDVPEIRSVKDAFKAVEIRPNLKDTSKDIRSFLDAQRICPAHDEPYFDTDEHNFLYAALLCEIAKNKAYRTKQGTIDALQSFPRGLEDCYIKSLARIAGLPYHKQDLAKRTFRILTLSEKELTLLELTDGLNPYADPANDTIKPKEDAIQFYDKVRDVCSPLITMEDTNGSQKISLCHKSVKDFFIDPKNKDKIEEYLPDFFIDENKALEELGVSCIEYLSEERYQDPSDLKALVTRSESSYNNAFLRYAAVFWHMHMQNITPSSETLKIVEDFLKSPAFWTCIYVQSHAAPHLFARYKRETINDYKQILGTIPNAELQFGLPLPPWKEDSSSTDYVSLDRSFCSFALDWGELLVKNPDQLHHAVPLTLYKPSCHLKPPSRLQKVHIKYVAKLLESPTEMRVLEASLSSTGKKRGKTLQLRIVREDGLMPRRRVKVNQVDVFSRSKSDQNREAIFDLLAPDSEWITTIARDSKEGDSFLQCWKVNSRDLSITRCLLDGRSVNRVDQVPPQVCRDLELGLEGKGHWNLVQLDVVTQPTRKDSESTTRLFYFRKGQCAVHHHERAKSSNNVIVSNSDSQDSSSDSDGGSGWSSDSDDDSDTSDTQSINGGTNGSQEAPDNLHGERKEPMTECLIMANDFGRPVWQPIRTDRLMWSRIIGTRHPTLPIVAVSYKLGGVDLLNDETGCSTSLEITEEGKGQGARPLAMSRGKSTTYLPILRRVMRIRVDVQLEMQFSPCGNFLTLLSVSLYQKDACAECQVTVSCFGFVETASGHNLQTRKHGKLASFSYRFLGKVDEMPQPYIMKNWTAEHVVLALPPLTYSPKIIRISLSPPTDQINPSESFPTRASTLSHPVFFPQSTISRNPHIMYGDGGSPEKDSYLYLVLDTSDPSSSCSESTLRCGPGHFRGMACPESSSDDKRRGVNGPVVMGWKVLGRGKVGKADEVEGHGGSSEEQLAWREWNDEDGVSEDVKASRSATDEYELLRGDFVGETYSVPIRSGLNWTKEGVLSC</sequence>
<feature type="domain" description="NACHT" evidence="3">
    <location>
        <begin position="301"/>
        <end position="450"/>
    </location>
</feature>
<dbReference type="SUPFAM" id="SSF52540">
    <property type="entry name" value="P-loop containing nucleoside triphosphate hydrolases"/>
    <property type="match status" value="1"/>
</dbReference>
<dbReference type="InterPro" id="IPR027417">
    <property type="entry name" value="P-loop_NTPase"/>
</dbReference>
<dbReference type="PANTHER" id="PTHR10039">
    <property type="entry name" value="AMELOGENIN"/>
    <property type="match status" value="1"/>
</dbReference>
<feature type="region of interest" description="Disordered" evidence="2">
    <location>
        <begin position="1010"/>
        <end position="1071"/>
    </location>
</feature>
<feature type="compositionally biased region" description="Low complexity" evidence="2">
    <location>
        <begin position="1014"/>
        <end position="1033"/>
    </location>
</feature>
<dbReference type="InterPro" id="IPR056884">
    <property type="entry name" value="NPHP3-like_N"/>
</dbReference>
<dbReference type="Gene3D" id="3.40.50.300">
    <property type="entry name" value="P-loop containing nucleotide triphosphate hydrolases"/>
    <property type="match status" value="1"/>
</dbReference>
<dbReference type="PANTHER" id="PTHR10039:SF14">
    <property type="entry name" value="NACHT DOMAIN-CONTAINING PROTEIN"/>
    <property type="match status" value="1"/>
</dbReference>
<evidence type="ECO:0000313" key="5">
    <source>
        <dbReference type="Proteomes" id="UP000530670"/>
    </source>
</evidence>
<evidence type="ECO:0000256" key="2">
    <source>
        <dbReference type="SAM" id="MobiDB-lite"/>
    </source>
</evidence>
<dbReference type="InterPro" id="IPR056125">
    <property type="entry name" value="DUF7708"/>
</dbReference>
<dbReference type="RefSeq" id="XP_037201930.1">
    <property type="nucleotide sequence ID" value="XM_037343917.1"/>
</dbReference>
<dbReference type="Proteomes" id="UP000530670">
    <property type="component" value="Unassembled WGS sequence"/>
</dbReference>
<reference evidence="4 5" key="1">
    <citation type="submission" date="2020-05" db="EMBL/GenBank/DDBJ databases">
        <title>Identification and distribution of gene clusters putatively required for synthesis of sphingolipid metabolism inhibitors in phylogenetically diverse species of the filamentous fungus Fusarium.</title>
        <authorList>
            <person name="Kim H.-S."/>
            <person name="Busman M."/>
            <person name="Brown D.W."/>
            <person name="Divon H."/>
            <person name="Uhlig S."/>
            <person name="Proctor R.H."/>
        </authorList>
    </citation>
    <scope>NUCLEOTIDE SEQUENCE [LARGE SCALE GENOMIC DNA]</scope>
    <source>
        <strain evidence="4 5">NRRL 66243</strain>
    </source>
</reference>
<dbReference type="OrthoDB" id="7464126at2759"/>
<evidence type="ECO:0000313" key="4">
    <source>
        <dbReference type="EMBL" id="KAF5622156.1"/>
    </source>
</evidence>
<evidence type="ECO:0000259" key="3">
    <source>
        <dbReference type="PROSITE" id="PS50837"/>
    </source>
</evidence>
<dbReference type="PROSITE" id="PS50837">
    <property type="entry name" value="NACHT"/>
    <property type="match status" value="1"/>
</dbReference>
<dbReference type="EMBL" id="JAAQRI010000265">
    <property type="protein sequence ID" value="KAF5622156.1"/>
    <property type="molecule type" value="Genomic_DNA"/>
</dbReference>
<accession>A0A8H5VG14</accession>
<dbReference type="Pfam" id="PF24883">
    <property type="entry name" value="NPHP3_N"/>
    <property type="match status" value="1"/>
</dbReference>
<keyword evidence="1" id="KW-0677">Repeat</keyword>
<evidence type="ECO:0000256" key="1">
    <source>
        <dbReference type="ARBA" id="ARBA00022737"/>
    </source>
</evidence>
<organism evidence="4 5">
    <name type="scientific">Fusarium tjaetaba</name>
    <dbReference type="NCBI Taxonomy" id="1567544"/>
    <lineage>
        <taxon>Eukaryota</taxon>
        <taxon>Fungi</taxon>
        <taxon>Dikarya</taxon>
        <taxon>Ascomycota</taxon>
        <taxon>Pezizomycotina</taxon>
        <taxon>Sordariomycetes</taxon>
        <taxon>Hypocreomycetidae</taxon>
        <taxon>Hypocreales</taxon>
        <taxon>Nectriaceae</taxon>
        <taxon>Fusarium</taxon>
        <taxon>Fusarium fujikuroi species complex</taxon>
    </lineage>
</organism>
<comment type="caution">
    <text evidence="4">The sequence shown here is derived from an EMBL/GenBank/DDBJ whole genome shotgun (WGS) entry which is preliminary data.</text>
</comment>
<keyword evidence="5" id="KW-1185">Reference proteome</keyword>
<name>A0A8H5VG14_9HYPO</name>
<dbReference type="GeneID" id="59296187"/>
<gene>
    <name evidence="4" type="ORF">FTJAE_11017</name>
</gene>
<protein>
    <submittedName>
        <fullName evidence="4">Vegetatible incompatibility het-E-1</fullName>
    </submittedName>
</protein>
<dbReference type="Pfam" id="PF24809">
    <property type="entry name" value="DUF7708"/>
    <property type="match status" value="1"/>
</dbReference>